<feature type="transmembrane region" description="Helical" evidence="6">
    <location>
        <begin position="261"/>
        <end position="293"/>
    </location>
</feature>
<feature type="transmembrane region" description="Helical" evidence="6">
    <location>
        <begin position="791"/>
        <end position="811"/>
    </location>
</feature>
<feature type="transmembrane region" description="Helical" evidence="6">
    <location>
        <begin position="12"/>
        <end position="37"/>
    </location>
</feature>
<feature type="transmembrane region" description="Helical" evidence="6">
    <location>
        <begin position="498"/>
        <end position="522"/>
    </location>
</feature>
<dbReference type="InterPro" id="IPR023271">
    <property type="entry name" value="Aquaporin-like"/>
</dbReference>
<feature type="transmembrane region" description="Helical" evidence="6">
    <location>
        <begin position="454"/>
        <end position="477"/>
    </location>
</feature>
<feature type="transmembrane region" description="Helical" evidence="6">
    <location>
        <begin position="677"/>
        <end position="700"/>
    </location>
</feature>
<evidence type="ECO:0000256" key="4">
    <source>
        <dbReference type="ARBA" id="ARBA00022989"/>
    </source>
</evidence>
<evidence type="ECO:0000256" key="2">
    <source>
        <dbReference type="ARBA" id="ARBA00022448"/>
    </source>
</evidence>
<feature type="transmembrane region" description="Helical" evidence="6">
    <location>
        <begin position="155"/>
        <end position="179"/>
    </location>
</feature>
<dbReference type="InterPro" id="IPR022357">
    <property type="entry name" value="MIP_CS"/>
</dbReference>
<feature type="transmembrane region" description="Helical" evidence="6">
    <location>
        <begin position="534"/>
        <end position="559"/>
    </location>
</feature>
<protein>
    <submittedName>
        <fullName evidence="7">Probable aquaporin NIP-type (Pollen-specific membrane integral protein)</fullName>
    </submittedName>
</protein>
<reference evidence="7 8" key="1">
    <citation type="submission" date="2024-02" db="EMBL/GenBank/DDBJ databases">
        <authorList>
            <person name="Chen Y."/>
            <person name="Shah S."/>
            <person name="Dougan E. K."/>
            <person name="Thang M."/>
            <person name="Chan C."/>
        </authorList>
    </citation>
    <scope>NUCLEOTIDE SEQUENCE [LARGE SCALE GENOMIC DNA]</scope>
</reference>
<dbReference type="SUPFAM" id="SSF81338">
    <property type="entry name" value="Aquaporin-like"/>
    <property type="match status" value="4"/>
</dbReference>
<keyword evidence="8" id="KW-1185">Reference proteome</keyword>
<feature type="transmembrane region" description="Helical" evidence="6">
    <location>
        <begin position="199"/>
        <end position="217"/>
    </location>
</feature>
<dbReference type="Proteomes" id="UP001642464">
    <property type="component" value="Unassembled WGS sequence"/>
</dbReference>
<organism evidence="7 8">
    <name type="scientific">Durusdinium trenchii</name>
    <dbReference type="NCBI Taxonomy" id="1381693"/>
    <lineage>
        <taxon>Eukaryota</taxon>
        <taxon>Sar</taxon>
        <taxon>Alveolata</taxon>
        <taxon>Dinophyceae</taxon>
        <taxon>Suessiales</taxon>
        <taxon>Symbiodiniaceae</taxon>
        <taxon>Durusdinium</taxon>
    </lineage>
</organism>
<dbReference type="InterPro" id="IPR034294">
    <property type="entry name" value="Aquaporin_transptr"/>
</dbReference>
<accession>A0ABP0KYH8</accession>
<feature type="transmembrane region" description="Helical" evidence="6">
    <location>
        <begin position="238"/>
        <end position="255"/>
    </location>
</feature>
<keyword evidence="2" id="KW-0813">Transport</keyword>
<dbReference type="InterPro" id="IPR000425">
    <property type="entry name" value="MIP"/>
</dbReference>
<evidence type="ECO:0000256" key="5">
    <source>
        <dbReference type="ARBA" id="ARBA00023136"/>
    </source>
</evidence>
<feature type="transmembrane region" description="Helical" evidence="6">
    <location>
        <begin position="119"/>
        <end position="143"/>
    </location>
</feature>
<dbReference type="Gene3D" id="1.20.1080.10">
    <property type="entry name" value="Glycerol uptake facilitator protein"/>
    <property type="match status" value="4"/>
</dbReference>
<proteinExistence type="predicted"/>
<feature type="transmembrane region" description="Helical" evidence="6">
    <location>
        <begin position="721"/>
        <end position="745"/>
    </location>
</feature>
<dbReference type="EMBL" id="CAXAMM010013335">
    <property type="protein sequence ID" value="CAK9031027.1"/>
    <property type="molecule type" value="Genomic_DNA"/>
</dbReference>
<feature type="transmembrane region" description="Helical" evidence="6">
    <location>
        <begin position="49"/>
        <end position="70"/>
    </location>
</feature>
<feature type="transmembrane region" description="Helical" evidence="6">
    <location>
        <begin position="340"/>
        <end position="367"/>
    </location>
</feature>
<feature type="transmembrane region" description="Helical" evidence="6">
    <location>
        <begin position="305"/>
        <end position="328"/>
    </location>
</feature>
<evidence type="ECO:0000256" key="3">
    <source>
        <dbReference type="ARBA" id="ARBA00022692"/>
    </source>
</evidence>
<dbReference type="PROSITE" id="PS00221">
    <property type="entry name" value="MIP"/>
    <property type="match status" value="2"/>
</dbReference>
<feature type="transmembrane region" description="Helical" evidence="6">
    <location>
        <begin position="374"/>
        <end position="391"/>
    </location>
</feature>
<dbReference type="PRINTS" id="PR00783">
    <property type="entry name" value="MINTRINSICP"/>
</dbReference>
<name>A0ABP0KYH8_9DINO</name>
<dbReference type="Pfam" id="PF00230">
    <property type="entry name" value="MIP"/>
    <property type="match status" value="4"/>
</dbReference>
<keyword evidence="4 6" id="KW-1133">Transmembrane helix</keyword>
<gene>
    <name evidence="7" type="ORF">SCF082_LOCUS19450</name>
</gene>
<comment type="caution">
    <text evidence="7">The sequence shown here is derived from an EMBL/GenBank/DDBJ whole genome shotgun (WGS) entry which is preliminary data.</text>
</comment>
<sequence>MAIVDTPLALRCAAEFIGAFLPFFSVGFNVLSGAAVFGGLSLATSLTVLTYALAGLSGANFSPAVTLALCTSKKLGGPGLDFGTSGTYIAVQLLGGLCSGLCFVNVFADSFRLGPGAGFSWVGACLCEFLYSMFFCFVVLNTTAARAYSSEGNQFYGLAIGAMALAASYAAGPVSGGLINPAITIGADLAGAGAGFGKSLIYAVFQLLGAAFSALLFKMVRPLDFDENETPRSRLISEMIGTFALVLTVGLAVLAKTPMAVVAIAGCLVAMVYALGDVSGAHFNPAVTVAVLVSGHDPDMIPKRAGYYIGSQLLSAIIAGWCFCLLHNGNSFVVAPGEGFSLAAAAVAEMFFTGLLAFVVLGVAVAPKTKSSQIFGLAIGFCVVVAGFSVGNVSGAFLNPAVSVGVAASGAGWSSVKTAVRYTTFQLLGGAYPSTFLLTFTVGCNVLAGNATWGGVSIACLLMVAVYSLGPISGACLNPAVSLALGISKAMGGSGLDWIQVGLYTSVQLGAGIAAAVSYALLYGQSFNLAPAEGFGWLNAGLCEMLYTFMLCFVVLNVAVAKKNLTESNQFFGLAIGLVIIAGAYGAGAVSGGCFNPAVAVGIDVSSVFLGFGWSVLYIVFEIFGAALAVLAFKMVRPEDFHEDKSPKTELVSEFLGTFMLVLTIGLNVLGKSKAGAFSIAAALTAMIYALGDVSGAHFNPAVTVAILQSGRCPELSPAKAGLYIAAQITGGLVAAGTYAFIYVGQSFPLGPVGNSTWGQVVVAELIFTFLLSFVVLSVAVSKQTKSSNMFGFLIGSCVTVGGFAVGGISGGSLNPAVSIGLAGVSILNGGVFLPALAYSAVEIVGGLIAAGVFKVTHEIDTTAEEKEKLVA</sequence>
<keyword evidence="5 6" id="KW-0472">Membrane</keyword>
<feature type="transmembrane region" description="Helical" evidence="6">
    <location>
        <begin position="82"/>
        <end position="107"/>
    </location>
</feature>
<evidence type="ECO:0000313" key="7">
    <source>
        <dbReference type="EMBL" id="CAK9031027.1"/>
    </source>
</evidence>
<feature type="transmembrane region" description="Helical" evidence="6">
    <location>
        <begin position="757"/>
        <end position="779"/>
    </location>
</feature>
<dbReference type="PANTHER" id="PTHR45724">
    <property type="entry name" value="AQUAPORIN NIP2-1"/>
    <property type="match status" value="1"/>
</dbReference>
<evidence type="ECO:0000256" key="1">
    <source>
        <dbReference type="ARBA" id="ARBA00004141"/>
    </source>
</evidence>
<dbReference type="PANTHER" id="PTHR45724:SF13">
    <property type="entry name" value="AQUAPORIN NIP1-1-RELATED"/>
    <property type="match status" value="1"/>
</dbReference>
<feature type="transmembrane region" description="Helical" evidence="6">
    <location>
        <begin position="428"/>
        <end position="448"/>
    </location>
</feature>
<comment type="subcellular location">
    <subcellularLocation>
        <location evidence="1">Membrane</location>
        <topology evidence="1">Multi-pass membrane protein</topology>
    </subcellularLocation>
</comment>
<evidence type="ECO:0000313" key="8">
    <source>
        <dbReference type="Proteomes" id="UP001642464"/>
    </source>
</evidence>
<feature type="transmembrane region" description="Helical" evidence="6">
    <location>
        <begin position="651"/>
        <end position="671"/>
    </location>
</feature>
<evidence type="ECO:0000256" key="6">
    <source>
        <dbReference type="SAM" id="Phobius"/>
    </source>
</evidence>
<feature type="transmembrane region" description="Helical" evidence="6">
    <location>
        <begin position="571"/>
        <end position="588"/>
    </location>
</feature>
<keyword evidence="3 6" id="KW-0812">Transmembrane</keyword>
<feature type="transmembrane region" description="Helical" evidence="6">
    <location>
        <begin position="608"/>
        <end position="631"/>
    </location>
</feature>